<dbReference type="EMBL" id="BOPV01000001">
    <property type="protein sequence ID" value="GIL39065.1"/>
    <property type="molecule type" value="Genomic_DNA"/>
</dbReference>
<dbReference type="PRINTS" id="PR00084">
    <property type="entry name" value="MTLDHDRGNASE"/>
</dbReference>
<dbReference type="SUPFAM" id="SSF48179">
    <property type="entry name" value="6-phosphogluconate dehydrogenase C-terminal domain-like"/>
    <property type="match status" value="1"/>
</dbReference>
<dbReference type="InterPro" id="IPR050988">
    <property type="entry name" value="Mannitol_DH/Oxidoreductase"/>
</dbReference>
<name>A0A8S8XCQ3_9PROT</name>
<evidence type="ECO:0000256" key="1">
    <source>
        <dbReference type="ARBA" id="ARBA00023002"/>
    </source>
</evidence>
<dbReference type="InterPro" id="IPR013328">
    <property type="entry name" value="6PGD_dom2"/>
</dbReference>
<organism evidence="4 5">
    <name type="scientific">Roseiterribacter gracilis</name>
    <dbReference type="NCBI Taxonomy" id="2812848"/>
    <lineage>
        <taxon>Bacteria</taxon>
        <taxon>Pseudomonadati</taxon>
        <taxon>Pseudomonadota</taxon>
        <taxon>Alphaproteobacteria</taxon>
        <taxon>Rhodospirillales</taxon>
        <taxon>Roseiterribacteraceae</taxon>
        <taxon>Roseiterribacter</taxon>
    </lineage>
</organism>
<dbReference type="InterPro" id="IPR000669">
    <property type="entry name" value="Mannitol_DH"/>
</dbReference>
<dbReference type="Gene3D" id="3.40.50.720">
    <property type="entry name" value="NAD(P)-binding Rossmann-like Domain"/>
    <property type="match status" value="1"/>
</dbReference>
<dbReference type="Pfam" id="PF08125">
    <property type="entry name" value="Mannitol_dh_C"/>
    <property type="match status" value="1"/>
</dbReference>
<dbReference type="InterPro" id="IPR013131">
    <property type="entry name" value="Mannitol_DH_N"/>
</dbReference>
<evidence type="ECO:0000313" key="5">
    <source>
        <dbReference type="Proteomes" id="UP000681075"/>
    </source>
</evidence>
<dbReference type="InterPro" id="IPR036291">
    <property type="entry name" value="NAD(P)-bd_dom_sf"/>
</dbReference>
<evidence type="ECO:0000259" key="2">
    <source>
        <dbReference type="Pfam" id="PF01232"/>
    </source>
</evidence>
<dbReference type="RefSeq" id="WP_420242164.1">
    <property type="nucleotide sequence ID" value="NZ_BOPV01000001.1"/>
</dbReference>
<keyword evidence="1" id="KW-0560">Oxidoreductase</keyword>
<protein>
    <submittedName>
        <fullName evidence="4">Mannitol 2-dehydrogenase</fullName>
    </submittedName>
</protein>
<reference evidence="4" key="1">
    <citation type="submission" date="2021-02" db="EMBL/GenBank/DDBJ databases">
        <title>Genome sequence of Rhodospirillales sp. strain TMPK1 isolated from soil.</title>
        <authorList>
            <person name="Nakai R."/>
            <person name="Kusada H."/>
            <person name="Tamaki H."/>
        </authorList>
    </citation>
    <scope>NUCLEOTIDE SEQUENCE</scope>
    <source>
        <strain evidence="4">TMPK1</strain>
    </source>
</reference>
<dbReference type="Gene3D" id="1.10.1040.10">
    <property type="entry name" value="N-(1-d-carboxylethyl)-l-norvaline Dehydrogenase, domain 2"/>
    <property type="match status" value="1"/>
</dbReference>
<evidence type="ECO:0000259" key="3">
    <source>
        <dbReference type="Pfam" id="PF08125"/>
    </source>
</evidence>
<dbReference type="PANTHER" id="PTHR43362">
    <property type="entry name" value="MANNITOL DEHYDROGENASE DSF1-RELATED"/>
    <property type="match status" value="1"/>
</dbReference>
<evidence type="ECO:0000313" key="4">
    <source>
        <dbReference type="EMBL" id="GIL39065.1"/>
    </source>
</evidence>
<dbReference type="Pfam" id="PF01232">
    <property type="entry name" value="Mannitol_dh"/>
    <property type="match status" value="1"/>
</dbReference>
<dbReference type="AlphaFoldDB" id="A0A8S8XCQ3"/>
<dbReference type="InterPro" id="IPR013118">
    <property type="entry name" value="Mannitol_DH_C"/>
</dbReference>
<accession>A0A8S8XCQ3</accession>
<feature type="domain" description="Mannitol dehydrogenase N-terminal" evidence="2">
    <location>
        <begin position="30"/>
        <end position="263"/>
    </location>
</feature>
<dbReference type="GO" id="GO:0016616">
    <property type="term" value="F:oxidoreductase activity, acting on the CH-OH group of donors, NAD or NADP as acceptor"/>
    <property type="evidence" value="ECO:0007669"/>
    <property type="project" value="TreeGrafter"/>
</dbReference>
<comment type="caution">
    <text evidence="4">The sequence shown here is derived from an EMBL/GenBank/DDBJ whole genome shotgun (WGS) entry which is preliminary data.</text>
</comment>
<proteinExistence type="predicted"/>
<dbReference type="PANTHER" id="PTHR43362:SF1">
    <property type="entry name" value="MANNITOL DEHYDROGENASE 2-RELATED"/>
    <property type="match status" value="1"/>
</dbReference>
<feature type="domain" description="Mannitol dehydrogenase C-terminal" evidence="3">
    <location>
        <begin position="281"/>
        <end position="470"/>
    </location>
</feature>
<dbReference type="Proteomes" id="UP000681075">
    <property type="component" value="Unassembled WGS sequence"/>
</dbReference>
<sequence>MTSKRLSRATLADANAIRPAYDLDKVELGVAHIGPGAFHRAHQAWYFDQLLARDPRWGISAIAPRSRDVRDALAPQDGLYVLAELDAQISYRVIGSLRELHVASEDLDATLVRLTDPTTKLVTMTVTEKGYCLDGKGELDLNHATIQHDLANPASPQSIAGILTLALAQRRADKSKPFTVLSCDNLADNGAKLKRAVIRFAETRDGDLARWIGDNVRFPATMVDSITPATTDALRQQVEAATGVYDAWPIQRESFVQWVIEDTLGPDAPDLASVGVILTKDVAAWDRAKLRLLNAAHSTLAYTGWLVGHETVADVMTDPKLVSFVRGMLLDDVAPSLTPPAGLSLADYVEMVLTRFRNPAIRHELQQIAWDGSQKLPVRILGTLRDARLHGRSIDRLAVPLGAWMRFVMQRAKSGEKITDPLAEQLQAIGQACNGEAEHDVPRFLAIESMFPRDLANDPSVRIAIERAYTRA</sequence>
<keyword evidence="5" id="KW-1185">Reference proteome</keyword>
<dbReference type="SUPFAM" id="SSF51735">
    <property type="entry name" value="NAD(P)-binding Rossmann-fold domains"/>
    <property type="match status" value="1"/>
</dbReference>
<dbReference type="InterPro" id="IPR008927">
    <property type="entry name" value="6-PGluconate_DH-like_C_sf"/>
</dbReference>
<gene>
    <name evidence="4" type="ORF">TMPK1_13020</name>
</gene>